<dbReference type="SUPFAM" id="SSF53756">
    <property type="entry name" value="UDP-Glycosyltransferase/glycogen phosphorylase"/>
    <property type="match status" value="1"/>
</dbReference>
<dbReference type="CDD" id="cd03784">
    <property type="entry name" value="GT1_Gtf-like"/>
    <property type="match status" value="1"/>
</dbReference>
<dbReference type="InterPro" id="IPR004276">
    <property type="entry name" value="GlycoTrans_28_N"/>
</dbReference>
<dbReference type="Gene3D" id="3.40.50.2000">
    <property type="entry name" value="Glycogen Phosphorylase B"/>
    <property type="match status" value="2"/>
</dbReference>
<dbReference type="PANTHER" id="PTHR48050">
    <property type="entry name" value="STEROL 3-BETA-GLUCOSYLTRANSFERASE"/>
    <property type="match status" value="1"/>
</dbReference>
<accession>A0ABU7ISJ4</accession>
<keyword evidence="4" id="KW-1185">Reference proteome</keyword>
<evidence type="ECO:0000259" key="2">
    <source>
        <dbReference type="Pfam" id="PF06722"/>
    </source>
</evidence>
<dbReference type="InterPro" id="IPR002213">
    <property type="entry name" value="UDP_glucos_trans"/>
</dbReference>
<dbReference type="InterPro" id="IPR050426">
    <property type="entry name" value="Glycosyltransferase_28"/>
</dbReference>
<reference evidence="3 4" key="1">
    <citation type="submission" date="2024-01" db="EMBL/GenBank/DDBJ databases">
        <title>Maribacter spp. originated from different algae showed divergent polysaccharides utilization ability.</title>
        <authorList>
            <person name="Wang H."/>
            <person name="Wu Y."/>
        </authorList>
    </citation>
    <scope>NUCLEOTIDE SEQUENCE [LARGE SCALE GENOMIC DNA]</scope>
    <source>
        <strain evidence="3 4">PR1</strain>
    </source>
</reference>
<dbReference type="PANTHER" id="PTHR48050:SF13">
    <property type="entry name" value="STEROL 3-BETA-GLUCOSYLTRANSFERASE UGT80A2"/>
    <property type="match status" value="1"/>
</dbReference>
<evidence type="ECO:0000313" key="3">
    <source>
        <dbReference type="EMBL" id="MEE1975952.1"/>
    </source>
</evidence>
<proteinExistence type="predicted"/>
<gene>
    <name evidence="3" type="ORF">V1I91_07710</name>
</gene>
<organism evidence="3 4">
    <name type="scientific">Maribacter cobaltidurans</name>
    <dbReference type="NCBI Taxonomy" id="1178778"/>
    <lineage>
        <taxon>Bacteria</taxon>
        <taxon>Pseudomonadati</taxon>
        <taxon>Bacteroidota</taxon>
        <taxon>Flavobacteriia</taxon>
        <taxon>Flavobacteriales</taxon>
        <taxon>Flavobacteriaceae</taxon>
        <taxon>Maribacter</taxon>
    </lineage>
</organism>
<dbReference type="Proteomes" id="UP001356308">
    <property type="component" value="Unassembled WGS sequence"/>
</dbReference>
<dbReference type="RefSeq" id="WP_272650770.1">
    <property type="nucleotide sequence ID" value="NZ_JAZDDG010000003.1"/>
</dbReference>
<dbReference type="Pfam" id="PF03033">
    <property type="entry name" value="Glyco_transf_28"/>
    <property type="match status" value="1"/>
</dbReference>
<dbReference type="InterPro" id="IPR010610">
    <property type="entry name" value="EryCIII-like_C"/>
</dbReference>
<feature type="domain" description="Erythromycin biosynthesis protein CIII-like C-terminal" evidence="2">
    <location>
        <begin position="305"/>
        <end position="403"/>
    </location>
</feature>
<comment type="caution">
    <text evidence="3">The sequence shown here is derived from an EMBL/GenBank/DDBJ whole genome shotgun (WGS) entry which is preliminary data.</text>
</comment>
<protein>
    <submittedName>
        <fullName evidence="3">Nucleotide disphospho-sugar-binding domain-containing protein</fullName>
    </submittedName>
</protein>
<evidence type="ECO:0000313" key="4">
    <source>
        <dbReference type="Proteomes" id="UP001356308"/>
    </source>
</evidence>
<dbReference type="Pfam" id="PF06722">
    <property type="entry name" value="EryCIII-like_C"/>
    <property type="match status" value="1"/>
</dbReference>
<sequence>MNILLISIGTRGDMEPFLAIGQSMKEKGHAVTCLFPEQFRNLVEESGFAFESLGSAFMKMLESDLGKFALGGGGSQFKKIGAFIKLAKIQRENNKAMVQKQFDTIARIKPDRVIHNGKALYPVIWELEHPGKTIYISPVPYLHYVKGHTHTAFHSNYGEFLNKLTYKLADWGTTKAIMDVVKQLGIAGVSKKQIKNAMQRHKIFYTVSPQLFKRPEYWSNNMKVLGYHERNKTTNWQPDASLLAFLEQHTKIIFISFGSMTNPKPVEKTAIILDILKRNNIPAILNTSSGGLVSPSTYDTDLFHFVSHIPYDWIFKRMYAVIHHGGSGTTHMGLKNGCASLIIPHVIDQFVWNEIIHEKGLGPKGIKINKISTKNLEPLILDVYNNKNYRENALLVAEEMAKEYILNDELYNRLIE</sequence>
<evidence type="ECO:0000259" key="1">
    <source>
        <dbReference type="Pfam" id="PF03033"/>
    </source>
</evidence>
<feature type="domain" description="Glycosyltransferase family 28 N-terminal" evidence="1">
    <location>
        <begin position="3"/>
        <end position="71"/>
    </location>
</feature>
<name>A0ABU7ISJ4_9FLAO</name>
<dbReference type="EMBL" id="JAZDDG010000003">
    <property type="protein sequence ID" value="MEE1975952.1"/>
    <property type="molecule type" value="Genomic_DNA"/>
</dbReference>